<evidence type="ECO:0000313" key="2">
    <source>
        <dbReference type="Proteomes" id="UP000053392"/>
    </source>
</evidence>
<gene>
    <name evidence="1" type="ORF">I313_02786</name>
</gene>
<reference evidence="1 2" key="1">
    <citation type="submission" date="2015-01" db="EMBL/GenBank/DDBJ databases">
        <title>The Genome Sequence of Cryptococcus gattii Ram5.</title>
        <authorList>
            <consortium name="The Broad Institute Genomics Platform"/>
            <person name="Cuomo C."/>
            <person name="Litvintseva A."/>
            <person name="Chen Y."/>
            <person name="Heitman J."/>
            <person name="Sun S."/>
            <person name="Springer D."/>
            <person name="Dromer F."/>
            <person name="Young S."/>
            <person name="Zeng Q."/>
            <person name="Gargeya S."/>
            <person name="Abouelleil A."/>
            <person name="Alvarado L."/>
            <person name="Chapman S.B."/>
            <person name="Gainer-Dewar J."/>
            <person name="Goldberg J."/>
            <person name="Griggs A."/>
            <person name="Gujja S."/>
            <person name="Hansen M."/>
            <person name="Howarth C."/>
            <person name="Imamovic A."/>
            <person name="Larimer J."/>
            <person name="Murphy C."/>
            <person name="Naylor J."/>
            <person name="Pearson M."/>
            <person name="Priest M."/>
            <person name="Roberts A."/>
            <person name="Saif S."/>
            <person name="Shea T."/>
            <person name="Sykes S."/>
            <person name="Wortman J."/>
            <person name="Nusbaum C."/>
            <person name="Birren B."/>
        </authorList>
    </citation>
    <scope>NUCLEOTIDE SEQUENCE [LARGE SCALE GENOMIC DNA]</scope>
    <source>
        <strain evidence="1 2">Ram5</strain>
    </source>
</reference>
<proteinExistence type="predicted"/>
<accession>A0A0D0V2N4</accession>
<name>A0A0D0V2N4_9TREE</name>
<sequence length="52" mass="6167">MKVEDWVTKFRRSGRIQAQSKFGLATEHIPWRSRLTTKDHGMARLRRQPNST</sequence>
<dbReference type="AlphaFoldDB" id="A0A0D0V2N4"/>
<organism evidence="1 2">
    <name type="scientific">Cryptococcus deuterogattii Ram5</name>
    <dbReference type="NCBI Taxonomy" id="1296110"/>
    <lineage>
        <taxon>Eukaryota</taxon>
        <taxon>Fungi</taxon>
        <taxon>Dikarya</taxon>
        <taxon>Basidiomycota</taxon>
        <taxon>Agaricomycotina</taxon>
        <taxon>Tremellomycetes</taxon>
        <taxon>Tremellales</taxon>
        <taxon>Cryptococcaceae</taxon>
        <taxon>Cryptococcus</taxon>
        <taxon>Cryptococcus gattii species complex</taxon>
    </lineage>
</organism>
<dbReference type="EMBL" id="KN847900">
    <property type="protein sequence ID" value="KIR41651.1"/>
    <property type="molecule type" value="Genomic_DNA"/>
</dbReference>
<protein>
    <submittedName>
        <fullName evidence="1">Uncharacterized protein</fullName>
    </submittedName>
</protein>
<dbReference type="Proteomes" id="UP000053392">
    <property type="component" value="Unassembled WGS sequence"/>
</dbReference>
<keyword evidence="2" id="KW-1185">Reference proteome</keyword>
<dbReference type="HOGENOM" id="CLU_3087161_0_0_1"/>
<evidence type="ECO:0000313" key="1">
    <source>
        <dbReference type="EMBL" id="KIR41651.1"/>
    </source>
</evidence>